<keyword evidence="1" id="KW-0812">Transmembrane</keyword>
<accession>A0A559SQB1</accession>
<dbReference type="InterPro" id="IPR036938">
    <property type="entry name" value="PAP2/HPO_sf"/>
</dbReference>
<feature type="transmembrane region" description="Helical" evidence="1">
    <location>
        <begin position="131"/>
        <end position="150"/>
    </location>
</feature>
<dbReference type="SUPFAM" id="SSF48317">
    <property type="entry name" value="Acid phosphatase/Vanadium-dependent haloperoxidase"/>
    <property type="match status" value="1"/>
</dbReference>
<evidence type="ECO:0000259" key="2">
    <source>
        <dbReference type="SMART" id="SM00014"/>
    </source>
</evidence>
<keyword evidence="1" id="KW-1133">Transmembrane helix</keyword>
<comment type="caution">
    <text evidence="3">The sequence shown here is derived from an EMBL/GenBank/DDBJ whole genome shotgun (WGS) entry which is preliminary data.</text>
</comment>
<feature type="transmembrane region" description="Helical" evidence="1">
    <location>
        <begin position="29"/>
        <end position="49"/>
    </location>
</feature>
<evidence type="ECO:0000313" key="3">
    <source>
        <dbReference type="EMBL" id="TVZ64550.1"/>
    </source>
</evidence>
<name>A0A559SQB1_9HYPH</name>
<reference evidence="3 4" key="1">
    <citation type="submission" date="2019-06" db="EMBL/GenBank/DDBJ databases">
        <title>Pac Bio to generate improved reference genome sequences for organisms with transposon mutant libraries (support for FEBA project).</title>
        <authorList>
            <person name="Blow M."/>
        </authorList>
    </citation>
    <scope>NUCLEOTIDE SEQUENCE [LARGE SCALE GENOMIC DNA]</scope>
    <source>
        <strain evidence="3 4">USDA 1844</strain>
    </source>
</reference>
<dbReference type="SMART" id="SM00014">
    <property type="entry name" value="acidPPc"/>
    <property type="match status" value="1"/>
</dbReference>
<sequence length="266" mass="29266">MRRKPREECPDVTASLADKLSGSQVRFPLSAGGTFIGLFCLWWALLLIFHTFPQVDIVASWHFFLVDTCKASDAAAQICGRFPSRQTAFLDTLRTIFFRLPYVVAAVQLAMLIACYWHYGATFNALRARNLKIALASLLLGPGLIANVILKEHWGRPRPIETLNFGGTLDFVQAGSIAGKCISNCSFVSGEAASAGWLLCLVMLIPQPARTGLFLPILAISFLTPLMRLSFGAHYLSDIVLGWLLAIVVFAGVYAFTEFITPTKKF</sequence>
<dbReference type="Gene3D" id="1.20.144.10">
    <property type="entry name" value="Phosphatidic acid phosphatase type 2/haloperoxidase"/>
    <property type="match status" value="1"/>
</dbReference>
<evidence type="ECO:0000256" key="1">
    <source>
        <dbReference type="SAM" id="Phobius"/>
    </source>
</evidence>
<proteinExistence type="predicted"/>
<feature type="transmembrane region" description="Helical" evidence="1">
    <location>
        <begin position="100"/>
        <end position="119"/>
    </location>
</feature>
<organism evidence="3 4">
    <name type="scientific">Rhizobium mongolense USDA 1844</name>
    <dbReference type="NCBI Taxonomy" id="1079460"/>
    <lineage>
        <taxon>Bacteria</taxon>
        <taxon>Pseudomonadati</taxon>
        <taxon>Pseudomonadota</taxon>
        <taxon>Alphaproteobacteria</taxon>
        <taxon>Hyphomicrobiales</taxon>
        <taxon>Rhizobiaceae</taxon>
        <taxon>Rhizobium/Agrobacterium group</taxon>
        <taxon>Rhizobium</taxon>
    </lineage>
</organism>
<gene>
    <name evidence="3" type="ORF">BCL32_4808</name>
</gene>
<evidence type="ECO:0000313" key="4">
    <source>
        <dbReference type="Proteomes" id="UP000319824"/>
    </source>
</evidence>
<dbReference type="Pfam" id="PF01569">
    <property type="entry name" value="PAP2"/>
    <property type="match status" value="1"/>
</dbReference>
<feature type="transmembrane region" description="Helical" evidence="1">
    <location>
        <begin position="239"/>
        <end position="257"/>
    </location>
</feature>
<feature type="transmembrane region" description="Helical" evidence="1">
    <location>
        <begin position="213"/>
        <end position="233"/>
    </location>
</feature>
<dbReference type="Proteomes" id="UP000319824">
    <property type="component" value="Unassembled WGS sequence"/>
</dbReference>
<dbReference type="EMBL" id="VISO01000003">
    <property type="protein sequence ID" value="TVZ64550.1"/>
    <property type="molecule type" value="Genomic_DNA"/>
</dbReference>
<keyword evidence="1" id="KW-0472">Membrane</keyword>
<protein>
    <submittedName>
        <fullName evidence="3">PAP2 superfamily protein</fullName>
    </submittedName>
</protein>
<feature type="domain" description="Phosphatidic acid phosphatase type 2/haloperoxidase" evidence="2">
    <location>
        <begin position="131"/>
        <end position="254"/>
    </location>
</feature>
<dbReference type="AlphaFoldDB" id="A0A559SQB1"/>
<dbReference type="InterPro" id="IPR000326">
    <property type="entry name" value="PAP2/HPO"/>
</dbReference>